<keyword evidence="6 9" id="KW-0521">NADP</keyword>
<dbReference type="InterPro" id="IPR001269">
    <property type="entry name" value="DUS_fam"/>
</dbReference>
<evidence type="ECO:0000313" key="15">
    <source>
        <dbReference type="Proteomes" id="UP000194450"/>
    </source>
</evidence>
<evidence type="ECO:0000256" key="1">
    <source>
        <dbReference type="ARBA" id="ARBA00001917"/>
    </source>
</evidence>
<feature type="site" description="Interacts with tRNA; defines subfamily-specific binding signature" evidence="9">
    <location>
        <position position="283"/>
    </location>
</feature>
<protein>
    <recommendedName>
        <fullName evidence="9">tRNA-dihydrouridine(20/20a) synthase</fullName>
        <ecNumber evidence="9">1.3.1.91</ecNumber>
    </recommendedName>
    <alternativeName>
        <fullName evidence="9">U20-specific dihydrouridine synthase</fullName>
        <shortName evidence="9">U20-specific Dus</shortName>
    </alternativeName>
    <alternativeName>
        <fullName evidence="9">tRNA-dihydrouridine synthase A</fullName>
    </alternativeName>
</protein>
<dbReference type="Proteomes" id="UP000194450">
    <property type="component" value="Unassembled WGS sequence"/>
</dbReference>
<feature type="binding site" evidence="9 12">
    <location>
        <position position="121"/>
    </location>
    <ligand>
        <name>FMN</name>
        <dbReference type="ChEBI" id="CHEBI:58210"/>
    </ligand>
</feature>
<evidence type="ECO:0000259" key="13">
    <source>
        <dbReference type="Pfam" id="PF01207"/>
    </source>
</evidence>
<comment type="catalytic activity">
    <reaction evidence="9">
        <text>5,6-dihydrouridine(20) in tRNA + NADP(+) = uridine(20) in tRNA + NADPH + H(+)</text>
        <dbReference type="Rhea" id="RHEA:53336"/>
        <dbReference type="Rhea" id="RHEA-COMP:13533"/>
        <dbReference type="Rhea" id="RHEA-COMP:13534"/>
        <dbReference type="ChEBI" id="CHEBI:15378"/>
        <dbReference type="ChEBI" id="CHEBI:57783"/>
        <dbReference type="ChEBI" id="CHEBI:58349"/>
        <dbReference type="ChEBI" id="CHEBI:65315"/>
        <dbReference type="ChEBI" id="CHEBI:74443"/>
        <dbReference type="EC" id="1.3.1.91"/>
    </reaction>
</comment>
<dbReference type="GO" id="GO:0010181">
    <property type="term" value="F:FMN binding"/>
    <property type="evidence" value="ECO:0007669"/>
    <property type="project" value="UniProtKB-UniRule"/>
</dbReference>
<dbReference type="PANTHER" id="PTHR42907:SF1">
    <property type="entry name" value="FMN-LINKED OXIDOREDUCTASES SUPERFAMILY PROTEIN"/>
    <property type="match status" value="1"/>
</dbReference>
<dbReference type="Gene3D" id="1.20.120.1460">
    <property type="match status" value="1"/>
</dbReference>
<feature type="binding site" evidence="9 12">
    <location>
        <position position="52"/>
    </location>
    <ligand>
        <name>FMN</name>
        <dbReference type="ChEBI" id="CHEBI:58210"/>
    </ligand>
</feature>
<feature type="binding site" evidence="9 12">
    <location>
        <begin position="193"/>
        <end position="195"/>
    </location>
    <ligand>
        <name>FMN</name>
        <dbReference type="ChEBI" id="CHEBI:58210"/>
    </ligand>
</feature>
<evidence type="ECO:0000256" key="4">
    <source>
        <dbReference type="ARBA" id="ARBA00022643"/>
    </source>
</evidence>
<keyword evidence="8 9" id="KW-0560">Oxidoreductase</keyword>
<comment type="cofactor">
    <cofactor evidence="1 9 10 12">
        <name>FMN</name>
        <dbReference type="ChEBI" id="CHEBI:58210"/>
    </cofactor>
</comment>
<dbReference type="InterPro" id="IPR013785">
    <property type="entry name" value="Aldolase_TIM"/>
</dbReference>
<keyword evidence="3 9" id="KW-0285">Flavoprotein</keyword>
<evidence type="ECO:0000256" key="8">
    <source>
        <dbReference type="ARBA" id="ARBA00023002"/>
    </source>
</evidence>
<feature type="active site" description="Proton donor" evidence="9 11">
    <location>
        <position position="82"/>
    </location>
</feature>
<dbReference type="InterPro" id="IPR004653">
    <property type="entry name" value="DusA"/>
</dbReference>
<dbReference type="GO" id="GO:0102264">
    <property type="term" value="F:tRNA-dihydrouridine20 synthase activity"/>
    <property type="evidence" value="ECO:0007669"/>
    <property type="project" value="UniProtKB-EC"/>
</dbReference>
<dbReference type="NCBIfam" id="NF008774">
    <property type="entry name" value="PRK11815.1"/>
    <property type="match status" value="1"/>
</dbReference>
<comment type="function">
    <text evidence="9">Catalyzes the synthesis of 5,6-dihydrouridine (D), a modified base found in the D-loop of most tRNAs, via the reduction of the C5-C6 double bond in target uridines. Specifically modifies U20 and U20a in tRNAs.</text>
</comment>
<proteinExistence type="inferred from homology"/>
<comment type="catalytic activity">
    <reaction evidence="9">
        <text>5,6-dihydrouridine(20) in tRNA + NAD(+) = uridine(20) in tRNA + NADH + H(+)</text>
        <dbReference type="Rhea" id="RHEA:53340"/>
        <dbReference type="Rhea" id="RHEA-COMP:13533"/>
        <dbReference type="Rhea" id="RHEA-COMP:13534"/>
        <dbReference type="ChEBI" id="CHEBI:15378"/>
        <dbReference type="ChEBI" id="CHEBI:57540"/>
        <dbReference type="ChEBI" id="CHEBI:57945"/>
        <dbReference type="ChEBI" id="CHEBI:65315"/>
        <dbReference type="ChEBI" id="CHEBI:74443"/>
        <dbReference type="EC" id="1.3.1.91"/>
    </reaction>
</comment>
<feature type="domain" description="DUS-like FMN-binding" evidence="13">
    <location>
        <begin position="1"/>
        <end position="295"/>
    </location>
</feature>
<name>A0A1Y6G2W3_9GAMM</name>
<dbReference type="NCBIfam" id="TIGR00742">
    <property type="entry name" value="yjbN"/>
    <property type="match status" value="1"/>
</dbReference>
<keyword evidence="12" id="KW-0547">Nucleotide-binding</keyword>
<keyword evidence="7 9" id="KW-0694">RNA-binding</keyword>
<keyword evidence="5 9" id="KW-0819">tRNA processing</keyword>
<feature type="binding site" evidence="9 12">
    <location>
        <begin position="215"/>
        <end position="216"/>
    </location>
    <ligand>
        <name>FMN</name>
        <dbReference type="ChEBI" id="CHEBI:58210"/>
    </ligand>
</feature>
<dbReference type="GO" id="GO:0000049">
    <property type="term" value="F:tRNA binding"/>
    <property type="evidence" value="ECO:0007669"/>
    <property type="project" value="UniProtKB-UniRule"/>
</dbReference>
<dbReference type="InterPro" id="IPR018517">
    <property type="entry name" value="tRNA_hU_synthase_CS"/>
</dbReference>
<dbReference type="PIRSF" id="PIRSF006621">
    <property type="entry name" value="Dus"/>
    <property type="match status" value="1"/>
</dbReference>
<dbReference type="HAMAP" id="MF_02041">
    <property type="entry name" value="DusA_subfam"/>
    <property type="match status" value="1"/>
</dbReference>
<dbReference type="PANTHER" id="PTHR42907">
    <property type="entry name" value="FMN-LINKED OXIDOREDUCTASES SUPERFAMILY PROTEIN"/>
    <property type="match status" value="1"/>
</dbReference>
<evidence type="ECO:0000313" key="14">
    <source>
        <dbReference type="EMBL" id="SMQ80749.1"/>
    </source>
</evidence>
<dbReference type="SUPFAM" id="SSF51395">
    <property type="entry name" value="FMN-linked oxidoreductases"/>
    <property type="match status" value="1"/>
</dbReference>
<comment type="catalytic activity">
    <reaction evidence="9">
        <text>5,6-dihydrouridine(20a) in tRNA + NADP(+) = uridine(20a) in tRNA + NADPH + H(+)</text>
        <dbReference type="Rhea" id="RHEA:53344"/>
        <dbReference type="Rhea" id="RHEA-COMP:13535"/>
        <dbReference type="Rhea" id="RHEA-COMP:13536"/>
        <dbReference type="ChEBI" id="CHEBI:15378"/>
        <dbReference type="ChEBI" id="CHEBI:57783"/>
        <dbReference type="ChEBI" id="CHEBI:58349"/>
        <dbReference type="ChEBI" id="CHEBI:65315"/>
        <dbReference type="ChEBI" id="CHEBI:74443"/>
    </reaction>
</comment>
<comment type="catalytic activity">
    <reaction evidence="9">
        <text>5,6-dihydrouridine(20a) in tRNA + NAD(+) = uridine(20a) in tRNA + NADH + H(+)</text>
        <dbReference type="Rhea" id="RHEA:53348"/>
        <dbReference type="Rhea" id="RHEA-COMP:13535"/>
        <dbReference type="Rhea" id="RHEA-COMP:13536"/>
        <dbReference type="ChEBI" id="CHEBI:15378"/>
        <dbReference type="ChEBI" id="CHEBI:57540"/>
        <dbReference type="ChEBI" id="CHEBI:57945"/>
        <dbReference type="ChEBI" id="CHEBI:65315"/>
        <dbReference type="ChEBI" id="CHEBI:74443"/>
    </reaction>
</comment>
<evidence type="ECO:0000256" key="5">
    <source>
        <dbReference type="ARBA" id="ARBA00022694"/>
    </source>
</evidence>
<evidence type="ECO:0000256" key="10">
    <source>
        <dbReference type="PIRNR" id="PIRNR006621"/>
    </source>
</evidence>
<comment type="similarity">
    <text evidence="9">Belongs to the Dus family. DusA subfamily.</text>
</comment>
<sequence>MLDWTDRHCRYFHRQLSQHTVLYTEMVTTGALIYGKGDFLAFHPHEQPLVLQLGGSDAEALAKSAVLAQQRGYQEVNINVGCPSDRVQNGSFGACLMAEPELVAAGVKAIRAATGLRVSVKTRLGIDDHDSDEFLDTFIDTVADAGCEHFTLHARKAWLKGLSPKQNREIPPLQYERVYRAKQRRPELHITLNGGVKTMAEVAQHQPFVDGVMIGREAYQNPWLLTEFDNFMQQPNRSIERAQVIETMVAYTTAHVAAGGRCWHVARHMLGLFQGLPGAKRWRQYLSQNGPQASSPEALLWGAFEAVQEAMLKADEKIAEFAKNSG</sequence>
<evidence type="ECO:0000256" key="12">
    <source>
        <dbReference type="PIRSR" id="PIRSR006621-2"/>
    </source>
</evidence>
<keyword evidence="4 9" id="KW-0288">FMN</keyword>
<dbReference type="EMBL" id="FXWH01000004">
    <property type="protein sequence ID" value="SMQ80749.1"/>
    <property type="molecule type" value="Genomic_DNA"/>
</dbReference>
<evidence type="ECO:0000256" key="6">
    <source>
        <dbReference type="ARBA" id="ARBA00022857"/>
    </source>
</evidence>
<dbReference type="CDD" id="cd02801">
    <property type="entry name" value="DUS_like_FMN"/>
    <property type="match status" value="1"/>
</dbReference>
<comment type="caution">
    <text evidence="9">Lacks conserved residue(s) required for the propagation of feature annotation.</text>
</comment>
<reference evidence="15" key="1">
    <citation type="submission" date="2017-04" db="EMBL/GenBank/DDBJ databases">
        <authorList>
            <person name="Varghese N."/>
            <person name="Submissions S."/>
        </authorList>
    </citation>
    <scope>NUCLEOTIDE SEQUENCE [LARGE SCALE GENOMIC DNA]</scope>
</reference>
<evidence type="ECO:0000256" key="11">
    <source>
        <dbReference type="PIRSR" id="PIRSR006621-1"/>
    </source>
</evidence>
<accession>A0A1Y6G2W3</accession>
<comment type="similarity">
    <text evidence="10">Belongs to the dus family.</text>
</comment>
<gene>
    <name evidence="9" type="primary">dusA</name>
    <name evidence="14" type="ORF">SAMN06297229_2371</name>
</gene>
<keyword evidence="2 9" id="KW-0820">tRNA-binding</keyword>
<dbReference type="PROSITE" id="PS01136">
    <property type="entry name" value="UPF0034"/>
    <property type="match status" value="1"/>
</dbReference>
<dbReference type="Pfam" id="PF01207">
    <property type="entry name" value="Dus"/>
    <property type="match status" value="1"/>
</dbReference>
<evidence type="ECO:0000256" key="9">
    <source>
        <dbReference type="HAMAP-Rule" id="MF_02041"/>
    </source>
</evidence>
<keyword evidence="15" id="KW-1185">Reference proteome</keyword>
<organism evidence="14 15">
    <name type="scientific">Pseudidiomarina planktonica</name>
    <dbReference type="NCBI Taxonomy" id="1323738"/>
    <lineage>
        <taxon>Bacteria</taxon>
        <taxon>Pseudomonadati</taxon>
        <taxon>Pseudomonadota</taxon>
        <taxon>Gammaproteobacteria</taxon>
        <taxon>Alteromonadales</taxon>
        <taxon>Idiomarinaceae</taxon>
        <taxon>Pseudidiomarina</taxon>
    </lineage>
</organism>
<evidence type="ECO:0000256" key="7">
    <source>
        <dbReference type="ARBA" id="ARBA00022884"/>
    </source>
</evidence>
<dbReference type="AlphaFoldDB" id="A0A1Y6G2W3"/>
<feature type="binding site" evidence="9 12">
    <location>
        <position position="153"/>
    </location>
    <ligand>
        <name>FMN</name>
        <dbReference type="ChEBI" id="CHEBI:58210"/>
    </ligand>
</feature>
<dbReference type="EC" id="1.3.1.91" evidence="9"/>
<feature type="site" description="Interacts with tRNA" evidence="9">
    <location>
        <position position="168"/>
    </location>
</feature>
<dbReference type="GO" id="GO:0102266">
    <property type="term" value="F:tRNA-dihydrouridine20a synthase activity"/>
    <property type="evidence" value="ECO:0007669"/>
    <property type="project" value="RHEA"/>
</dbReference>
<feature type="site" description="Interacts with tRNA" evidence="9">
    <location>
        <position position="79"/>
    </location>
</feature>
<evidence type="ECO:0000256" key="3">
    <source>
        <dbReference type="ARBA" id="ARBA00022630"/>
    </source>
</evidence>
<dbReference type="GO" id="GO:0050660">
    <property type="term" value="F:flavin adenine dinucleotide binding"/>
    <property type="evidence" value="ECO:0007669"/>
    <property type="project" value="InterPro"/>
</dbReference>
<feature type="site" description="Interacts with tRNA; defines subfamily-specific binding signature" evidence="9">
    <location>
        <position position="165"/>
    </location>
</feature>
<evidence type="ECO:0000256" key="2">
    <source>
        <dbReference type="ARBA" id="ARBA00022555"/>
    </source>
</evidence>
<dbReference type="InterPro" id="IPR035587">
    <property type="entry name" value="DUS-like_FMN-bd"/>
</dbReference>
<dbReference type="Gene3D" id="3.20.20.70">
    <property type="entry name" value="Aldolase class I"/>
    <property type="match status" value="1"/>
</dbReference>